<dbReference type="PRINTS" id="PR00420">
    <property type="entry name" value="RNGMNOXGNASE"/>
</dbReference>
<dbReference type="PANTHER" id="PTHR47469">
    <property type="entry name" value="MONOOXYGENASE-LIKE"/>
    <property type="match status" value="1"/>
</dbReference>
<evidence type="ECO:0000313" key="3">
    <source>
        <dbReference type="EMBL" id="KAK3369469.1"/>
    </source>
</evidence>
<proteinExistence type="predicted"/>
<protein>
    <recommendedName>
        <fullName evidence="2">2,6-dihydroxypyridine 3-monooxygenase substrate binding domain-containing protein</fullName>
    </recommendedName>
</protein>
<keyword evidence="4" id="KW-1185">Reference proteome</keyword>
<comment type="caution">
    <text evidence="3">The sequence shown here is derived from an EMBL/GenBank/DDBJ whole genome shotgun (WGS) entry which is preliminary data.</text>
</comment>
<name>A0AAE0K3X0_9PEZI</name>
<reference evidence="3" key="1">
    <citation type="journal article" date="2023" name="Mol. Phylogenet. Evol.">
        <title>Genome-scale phylogeny and comparative genomics of the fungal order Sordariales.</title>
        <authorList>
            <person name="Hensen N."/>
            <person name="Bonometti L."/>
            <person name="Westerberg I."/>
            <person name="Brannstrom I.O."/>
            <person name="Guillou S."/>
            <person name="Cros-Aarteil S."/>
            <person name="Calhoun S."/>
            <person name="Haridas S."/>
            <person name="Kuo A."/>
            <person name="Mondo S."/>
            <person name="Pangilinan J."/>
            <person name="Riley R."/>
            <person name="LaButti K."/>
            <person name="Andreopoulos B."/>
            <person name="Lipzen A."/>
            <person name="Chen C."/>
            <person name="Yan M."/>
            <person name="Daum C."/>
            <person name="Ng V."/>
            <person name="Clum A."/>
            <person name="Steindorff A."/>
            <person name="Ohm R.A."/>
            <person name="Martin F."/>
            <person name="Silar P."/>
            <person name="Natvig D.O."/>
            <person name="Lalanne C."/>
            <person name="Gautier V."/>
            <person name="Ament-Velasquez S.L."/>
            <person name="Kruys A."/>
            <person name="Hutchinson M.I."/>
            <person name="Powell A.J."/>
            <person name="Barry K."/>
            <person name="Miller A.N."/>
            <person name="Grigoriev I.V."/>
            <person name="Debuchy R."/>
            <person name="Gladieux P."/>
            <person name="Hiltunen Thoren M."/>
            <person name="Johannesson H."/>
        </authorList>
    </citation>
    <scope>NUCLEOTIDE SEQUENCE</scope>
    <source>
        <strain evidence="3">CBS 958.72</strain>
    </source>
</reference>
<sequence length="421" mass="45993">MTSQPKSVVIIGGSLAGLLHGLSLKRRGSNVVVLEQDPSTTRSGHEAGIAYGPGVGELLDKYDDTGVASHASAAATRIAFRKREDLKTINLVRHLSSWVLLYRILRANFDGTASEAVPSPPPPRAGDGTAEYRAGKRVTGLAYDERAGLVTVRYVSRDGDGGEESVTADLVLAADGVHSTVRGLVNAPTAKEYSGYVSWRGTVPEKDLPPRTAAYFKNNATLDFLKRNYIVGYTIPGDAGGEDRLINFVWYYNYEEGSSELDEALTDIHGHRHANTVPAGLVQPAVWKRHLASALPAVAAPFAELIARAKTPFVTKVNDVFTERAAYCDGRVVLVGDALATFRPHLALATEQAARHCLGLEKVWDGDKTLQEWEHETLTWGKRIWMGSRVLGIFGQGTWWQFFKIIGAYISLVLRLRRGKL</sequence>
<reference evidence="3" key="2">
    <citation type="submission" date="2023-06" db="EMBL/GenBank/DDBJ databases">
        <authorList>
            <consortium name="Lawrence Berkeley National Laboratory"/>
            <person name="Haridas S."/>
            <person name="Hensen N."/>
            <person name="Bonometti L."/>
            <person name="Westerberg I."/>
            <person name="Brannstrom I.O."/>
            <person name="Guillou S."/>
            <person name="Cros-Aarteil S."/>
            <person name="Calhoun S."/>
            <person name="Kuo A."/>
            <person name="Mondo S."/>
            <person name="Pangilinan J."/>
            <person name="Riley R."/>
            <person name="Labutti K."/>
            <person name="Andreopoulos B."/>
            <person name="Lipzen A."/>
            <person name="Chen C."/>
            <person name="Yanf M."/>
            <person name="Daum C."/>
            <person name="Ng V."/>
            <person name="Clum A."/>
            <person name="Steindorff A."/>
            <person name="Ohm R."/>
            <person name="Martin F."/>
            <person name="Silar P."/>
            <person name="Natvig D."/>
            <person name="Lalanne C."/>
            <person name="Gautier V."/>
            <person name="Ament-Velasquez S.L."/>
            <person name="Kruys A."/>
            <person name="Hutchinson M.I."/>
            <person name="Powell A.J."/>
            <person name="Barry K."/>
            <person name="Miller A.N."/>
            <person name="Grigoriev I.V."/>
            <person name="Debuchy R."/>
            <person name="Gladieux P."/>
            <person name="Thoren M.H."/>
            <person name="Johannesson H."/>
        </authorList>
    </citation>
    <scope>NUCLEOTIDE SEQUENCE</scope>
    <source>
        <strain evidence="3">CBS 958.72</strain>
    </source>
</reference>
<dbReference type="PANTHER" id="PTHR47469:SF2">
    <property type="entry name" value="OS06G0597600 PROTEIN"/>
    <property type="match status" value="1"/>
</dbReference>
<dbReference type="SUPFAM" id="SSF51905">
    <property type="entry name" value="FAD/NAD(P)-binding domain"/>
    <property type="match status" value="1"/>
</dbReference>
<keyword evidence="1" id="KW-0812">Transmembrane</keyword>
<gene>
    <name evidence="3" type="ORF">B0T24DRAFT_580480</name>
</gene>
<dbReference type="Gene3D" id="3.30.9.60">
    <property type="match status" value="1"/>
</dbReference>
<keyword evidence="1" id="KW-1133">Transmembrane helix</keyword>
<dbReference type="InterPro" id="IPR054707">
    <property type="entry name" value="DhpH_subs-bd"/>
</dbReference>
<dbReference type="AlphaFoldDB" id="A0AAE0K3X0"/>
<evidence type="ECO:0000259" key="2">
    <source>
        <dbReference type="Pfam" id="PF22607"/>
    </source>
</evidence>
<dbReference type="Proteomes" id="UP001287356">
    <property type="component" value="Unassembled WGS sequence"/>
</dbReference>
<feature type="transmembrane region" description="Helical" evidence="1">
    <location>
        <begin position="398"/>
        <end position="416"/>
    </location>
</feature>
<dbReference type="Gene3D" id="3.50.50.60">
    <property type="entry name" value="FAD/NAD(P)-binding domain"/>
    <property type="match status" value="1"/>
</dbReference>
<dbReference type="InterPro" id="IPR036188">
    <property type="entry name" value="FAD/NAD-bd_sf"/>
</dbReference>
<keyword evidence="1" id="KW-0472">Membrane</keyword>
<organism evidence="3 4">
    <name type="scientific">Lasiosphaeria ovina</name>
    <dbReference type="NCBI Taxonomy" id="92902"/>
    <lineage>
        <taxon>Eukaryota</taxon>
        <taxon>Fungi</taxon>
        <taxon>Dikarya</taxon>
        <taxon>Ascomycota</taxon>
        <taxon>Pezizomycotina</taxon>
        <taxon>Sordariomycetes</taxon>
        <taxon>Sordariomycetidae</taxon>
        <taxon>Sordariales</taxon>
        <taxon>Lasiosphaeriaceae</taxon>
        <taxon>Lasiosphaeria</taxon>
    </lineage>
</organism>
<feature type="domain" description="2,6-dihydroxypyridine 3-monooxygenase substrate binding" evidence="2">
    <location>
        <begin position="193"/>
        <end position="319"/>
    </location>
</feature>
<dbReference type="InterPro" id="IPR053212">
    <property type="entry name" value="DHP_3-monooxygenase"/>
</dbReference>
<dbReference type="EMBL" id="JAULSN010000006">
    <property type="protein sequence ID" value="KAK3369469.1"/>
    <property type="molecule type" value="Genomic_DNA"/>
</dbReference>
<evidence type="ECO:0000256" key="1">
    <source>
        <dbReference type="SAM" id="Phobius"/>
    </source>
</evidence>
<accession>A0AAE0K3X0</accession>
<evidence type="ECO:0000313" key="4">
    <source>
        <dbReference type="Proteomes" id="UP001287356"/>
    </source>
</evidence>
<dbReference type="Pfam" id="PF22607">
    <property type="entry name" value="FAD_binding-like"/>
    <property type="match status" value="1"/>
</dbReference>
<dbReference type="SUPFAM" id="SSF54373">
    <property type="entry name" value="FAD-linked reductases, C-terminal domain"/>
    <property type="match status" value="1"/>
</dbReference>